<reference evidence="3 4" key="1">
    <citation type="submission" date="2019-06" db="EMBL/GenBank/DDBJ databases">
        <title>Whole genome sequence for Cellvibrionaceae sp. R142.</title>
        <authorList>
            <person name="Wang G."/>
        </authorList>
    </citation>
    <scope>NUCLEOTIDE SEQUENCE [LARGE SCALE GENOMIC DNA]</scope>
    <source>
        <strain evidence="3 4">R142</strain>
    </source>
</reference>
<proteinExistence type="predicted"/>
<keyword evidence="4" id="KW-1185">Reference proteome</keyword>
<keyword evidence="1" id="KW-0732">Signal</keyword>
<evidence type="ECO:0000259" key="2">
    <source>
        <dbReference type="Pfam" id="PF00149"/>
    </source>
</evidence>
<dbReference type="InterPro" id="IPR004843">
    <property type="entry name" value="Calcineurin-like_PHP"/>
</dbReference>
<sequence>MSIIGKSPSIWLALICAALATARLSAAPAGINDGPYISFTNNKLEAVWLCDGQVKREHDVVSALPKTFSQCGLSAEINSLNPAPQELEYNGDFPIAAISDIHGQFDLMIKLLVNNGIVDTGGNWAFGRGHFMVAGDIFNRGDKVTEALWFLYRLEQQARVAGGHVHILLGNHEVMVLNNDLRYAHKKYHQVAELLERPFASLFRADTVLGTWLRSKPAAIKLNKKLFVHGGISPSLLEMADPLISINTVFTDHLVEDELEKSREGIANYIYGRNGPVWYRGYFRTDGASTDDVEEQLEHFQVSHIIVGHTSQKTIETRHRGMIVAIDASMKKGQYGELLFIDGDRMWRGSLMGERLPLVK</sequence>
<gene>
    <name evidence="3" type="ORF">FKG94_28180</name>
</gene>
<evidence type="ECO:0000313" key="4">
    <source>
        <dbReference type="Proteomes" id="UP000319732"/>
    </source>
</evidence>
<feature type="chain" id="PRO_5022240708" evidence="1">
    <location>
        <begin position="27"/>
        <end position="360"/>
    </location>
</feature>
<comment type="caution">
    <text evidence="3">The sequence shown here is derived from an EMBL/GenBank/DDBJ whole genome shotgun (WGS) entry which is preliminary data.</text>
</comment>
<feature type="signal peptide" evidence="1">
    <location>
        <begin position="1"/>
        <end position="26"/>
    </location>
</feature>
<dbReference type="PRINTS" id="PR00114">
    <property type="entry name" value="STPHPHTASE"/>
</dbReference>
<evidence type="ECO:0000256" key="1">
    <source>
        <dbReference type="SAM" id="SignalP"/>
    </source>
</evidence>
<feature type="domain" description="Calcineurin-like phosphoesterase" evidence="2">
    <location>
        <begin position="93"/>
        <end position="310"/>
    </location>
</feature>
<dbReference type="EMBL" id="VHSG01000055">
    <property type="protein sequence ID" value="TQV65744.1"/>
    <property type="molecule type" value="Genomic_DNA"/>
</dbReference>
<dbReference type="PANTHER" id="PTHR46546">
    <property type="entry name" value="SHEWANELLA-LIKE PROTEIN PHOSPHATASE 1"/>
    <property type="match status" value="1"/>
</dbReference>
<dbReference type="GO" id="GO:0016787">
    <property type="term" value="F:hydrolase activity"/>
    <property type="evidence" value="ECO:0007669"/>
    <property type="project" value="InterPro"/>
</dbReference>
<dbReference type="Gene3D" id="3.60.21.10">
    <property type="match status" value="1"/>
</dbReference>
<dbReference type="SUPFAM" id="SSF56300">
    <property type="entry name" value="Metallo-dependent phosphatases"/>
    <property type="match status" value="1"/>
</dbReference>
<name>A0A545SL84_9GAMM</name>
<protein>
    <submittedName>
        <fullName evidence="3">Metallophosphoesterase</fullName>
    </submittedName>
</protein>
<dbReference type="InterPro" id="IPR006186">
    <property type="entry name" value="Ser/Thr-sp_prot-phosphatase"/>
</dbReference>
<evidence type="ECO:0000313" key="3">
    <source>
        <dbReference type="EMBL" id="TQV65744.1"/>
    </source>
</evidence>
<dbReference type="PANTHER" id="PTHR46546:SF4">
    <property type="entry name" value="SHEWANELLA-LIKE PROTEIN PHOSPHATASE 1"/>
    <property type="match status" value="1"/>
</dbReference>
<organism evidence="3 4">
    <name type="scientific">Exilibacterium tricleocarpae</name>
    <dbReference type="NCBI Taxonomy" id="2591008"/>
    <lineage>
        <taxon>Bacteria</taxon>
        <taxon>Pseudomonadati</taxon>
        <taxon>Pseudomonadota</taxon>
        <taxon>Gammaproteobacteria</taxon>
        <taxon>Cellvibrionales</taxon>
        <taxon>Cellvibrionaceae</taxon>
        <taxon>Exilibacterium</taxon>
    </lineage>
</organism>
<dbReference type="InterPro" id="IPR029052">
    <property type="entry name" value="Metallo-depent_PP-like"/>
</dbReference>
<dbReference type="Pfam" id="PF00149">
    <property type="entry name" value="Metallophos"/>
    <property type="match status" value="1"/>
</dbReference>
<dbReference type="RefSeq" id="WP_142930291.1">
    <property type="nucleotide sequence ID" value="NZ_ML660130.1"/>
</dbReference>
<dbReference type="AlphaFoldDB" id="A0A545SL84"/>
<dbReference type="OrthoDB" id="7362103at2"/>
<accession>A0A545SL84</accession>
<dbReference type="Proteomes" id="UP000319732">
    <property type="component" value="Unassembled WGS sequence"/>
</dbReference>